<evidence type="ECO:0000313" key="3">
    <source>
        <dbReference type="Proteomes" id="UP001195769"/>
    </source>
</evidence>
<dbReference type="Proteomes" id="UP001195769">
    <property type="component" value="Unassembled WGS sequence"/>
</dbReference>
<evidence type="ECO:0000256" key="1">
    <source>
        <dbReference type="SAM" id="Phobius"/>
    </source>
</evidence>
<reference evidence="2" key="1">
    <citation type="journal article" date="2020" name="New Phytol.">
        <title>Comparative genomics reveals dynamic genome evolution in host specialist ectomycorrhizal fungi.</title>
        <authorList>
            <person name="Lofgren L.A."/>
            <person name="Nguyen N.H."/>
            <person name="Vilgalys R."/>
            <person name="Ruytinx J."/>
            <person name="Liao H.L."/>
            <person name="Branco S."/>
            <person name="Kuo A."/>
            <person name="LaButti K."/>
            <person name="Lipzen A."/>
            <person name="Andreopoulos W."/>
            <person name="Pangilinan J."/>
            <person name="Riley R."/>
            <person name="Hundley H."/>
            <person name="Na H."/>
            <person name="Barry K."/>
            <person name="Grigoriev I.V."/>
            <person name="Stajich J.E."/>
            <person name="Kennedy P.G."/>
        </authorList>
    </citation>
    <scope>NUCLEOTIDE SEQUENCE</scope>
    <source>
        <strain evidence="2">FC203</strain>
    </source>
</reference>
<keyword evidence="3" id="KW-1185">Reference proteome</keyword>
<feature type="transmembrane region" description="Helical" evidence="1">
    <location>
        <begin position="118"/>
        <end position="141"/>
    </location>
</feature>
<dbReference type="AlphaFoldDB" id="A0AAD4DWB6"/>
<organism evidence="2 3">
    <name type="scientific">Suillus fuscotomentosus</name>
    <dbReference type="NCBI Taxonomy" id="1912939"/>
    <lineage>
        <taxon>Eukaryota</taxon>
        <taxon>Fungi</taxon>
        <taxon>Dikarya</taxon>
        <taxon>Basidiomycota</taxon>
        <taxon>Agaricomycotina</taxon>
        <taxon>Agaricomycetes</taxon>
        <taxon>Agaricomycetidae</taxon>
        <taxon>Boletales</taxon>
        <taxon>Suillineae</taxon>
        <taxon>Suillaceae</taxon>
        <taxon>Suillus</taxon>
    </lineage>
</organism>
<gene>
    <name evidence="2" type="ORF">F5891DRAFT_702039</name>
</gene>
<sequence length="185" mass="20811">MRWSDTTHSILCNFIVSIWAVVDTPNNCIVWRPGRIIILPCVMWCGVATFGVFWIYNYSQAGSDFRSVFTSEIGHWVTAFLVFTLTTNLSTTGLLTYRIWMIECSVSAFRSTKGRMPIVWVLIDAALLCSAMLCALLICFVRSNNGVFVIGDMLVVIISIAFYMVFIRFATSKSTQDFPLTLRGG</sequence>
<feature type="transmembrane region" description="Helical" evidence="1">
    <location>
        <begin position="36"/>
        <end position="56"/>
    </location>
</feature>
<keyword evidence="1" id="KW-1133">Transmembrane helix</keyword>
<keyword evidence="1" id="KW-0472">Membrane</keyword>
<dbReference type="EMBL" id="JABBWK010000074">
    <property type="protein sequence ID" value="KAG1894812.1"/>
    <property type="molecule type" value="Genomic_DNA"/>
</dbReference>
<protein>
    <submittedName>
        <fullName evidence="2">Uncharacterized protein</fullName>
    </submittedName>
</protein>
<feature type="transmembrane region" description="Helical" evidence="1">
    <location>
        <begin position="147"/>
        <end position="166"/>
    </location>
</feature>
<dbReference type="GeneID" id="64667162"/>
<comment type="caution">
    <text evidence="2">The sequence shown here is derived from an EMBL/GenBank/DDBJ whole genome shotgun (WGS) entry which is preliminary data.</text>
</comment>
<feature type="transmembrane region" description="Helical" evidence="1">
    <location>
        <begin position="76"/>
        <end position="97"/>
    </location>
</feature>
<dbReference type="RefSeq" id="XP_041220388.1">
    <property type="nucleotide sequence ID" value="XM_041372864.1"/>
</dbReference>
<keyword evidence="1" id="KW-0812">Transmembrane</keyword>
<proteinExistence type="predicted"/>
<name>A0AAD4DWB6_9AGAM</name>
<accession>A0AAD4DWB6</accession>
<evidence type="ECO:0000313" key="2">
    <source>
        <dbReference type="EMBL" id="KAG1894812.1"/>
    </source>
</evidence>